<evidence type="ECO:0000313" key="12">
    <source>
        <dbReference type="EMBL" id="SIO13641.1"/>
    </source>
</evidence>
<dbReference type="Proteomes" id="UP000185207">
    <property type="component" value="Unassembled WGS sequence"/>
</dbReference>
<dbReference type="GO" id="GO:0005886">
    <property type="term" value="C:plasma membrane"/>
    <property type="evidence" value="ECO:0007669"/>
    <property type="project" value="UniProtKB-SubCell"/>
</dbReference>
<keyword evidence="6 10" id="KW-0653">Protein transport</keyword>
<dbReference type="NCBIfam" id="TIGR00810">
    <property type="entry name" value="secG"/>
    <property type="match status" value="1"/>
</dbReference>
<keyword evidence="13" id="KW-1185">Reference proteome</keyword>
<keyword evidence="3 10" id="KW-0813">Transport</keyword>
<dbReference type="STRING" id="1416779.SAMN05444409_2197"/>
<evidence type="ECO:0000256" key="8">
    <source>
        <dbReference type="ARBA" id="ARBA00023010"/>
    </source>
</evidence>
<protein>
    <recommendedName>
        <fullName evidence="10">Protein-export membrane protein SecG</fullName>
    </recommendedName>
</protein>
<evidence type="ECO:0000313" key="13">
    <source>
        <dbReference type="Proteomes" id="UP000185207"/>
    </source>
</evidence>
<evidence type="ECO:0000256" key="9">
    <source>
        <dbReference type="ARBA" id="ARBA00023136"/>
    </source>
</evidence>
<evidence type="ECO:0000256" key="5">
    <source>
        <dbReference type="ARBA" id="ARBA00022692"/>
    </source>
</evidence>
<evidence type="ECO:0000256" key="3">
    <source>
        <dbReference type="ARBA" id="ARBA00022448"/>
    </source>
</evidence>
<keyword evidence="4 10" id="KW-1003">Cell membrane</keyword>
<evidence type="ECO:0000256" key="11">
    <source>
        <dbReference type="SAM" id="MobiDB-lite"/>
    </source>
</evidence>
<dbReference type="GO" id="GO:0015450">
    <property type="term" value="F:protein-transporting ATPase activity"/>
    <property type="evidence" value="ECO:0007669"/>
    <property type="project" value="UniProtKB-UniRule"/>
</dbReference>
<comment type="subcellular location">
    <subcellularLocation>
        <location evidence="1 10">Cell membrane</location>
        <topology evidence="1 10">Multi-pass membrane protein</topology>
    </subcellularLocation>
</comment>
<feature type="transmembrane region" description="Helical" evidence="10">
    <location>
        <begin position="12"/>
        <end position="36"/>
    </location>
</feature>
<dbReference type="PANTHER" id="PTHR34182:SF1">
    <property type="entry name" value="PROTEIN-EXPORT MEMBRANE PROTEIN SECG"/>
    <property type="match status" value="1"/>
</dbReference>
<dbReference type="GO" id="GO:0065002">
    <property type="term" value="P:intracellular protein transmembrane transport"/>
    <property type="evidence" value="ECO:0007669"/>
    <property type="project" value="TreeGrafter"/>
</dbReference>
<keyword evidence="9 10" id="KW-0472">Membrane</keyword>
<keyword evidence="7 10" id="KW-1133">Transmembrane helix</keyword>
<dbReference type="GO" id="GO:0009306">
    <property type="term" value="P:protein secretion"/>
    <property type="evidence" value="ECO:0007669"/>
    <property type="project" value="UniProtKB-UniRule"/>
</dbReference>
<organism evidence="12 13">
    <name type="scientific">Epilithonimonas zeae</name>
    <dbReference type="NCBI Taxonomy" id="1416779"/>
    <lineage>
        <taxon>Bacteria</taxon>
        <taxon>Pseudomonadati</taxon>
        <taxon>Bacteroidota</taxon>
        <taxon>Flavobacteriia</taxon>
        <taxon>Flavobacteriales</taxon>
        <taxon>Weeksellaceae</taxon>
        <taxon>Chryseobacterium group</taxon>
        <taxon>Epilithonimonas</taxon>
    </lineage>
</organism>
<keyword evidence="5 10" id="KW-0812">Transmembrane</keyword>
<proteinExistence type="inferred from homology"/>
<evidence type="ECO:0000256" key="7">
    <source>
        <dbReference type="ARBA" id="ARBA00022989"/>
    </source>
</evidence>
<evidence type="ECO:0000256" key="1">
    <source>
        <dbReference type="ARBA" id="ARBA00004651"/>
    </source>
</evidence>
<evidence type="ECO:0000256" key="4">
    <source>
        <dbReference type="ARBA" id="ARBA00022475"/>
    </source>
</evidence>
<name>A0A1N6H1G1_9FLAO</name>
<evidence type="ECO:0000256" key="6">
    <source>
        <dbReference type="ARBA" id="ARBA00022927"/>
    </source>
</evidence>
<evidence type="ECO:0000256" key="10">
    <source>
        <dbReference type="RuleBase" id="RU365087"/>
    </source>
</evidence>
<feature type="transmembrane region" description="Helical" evidence="10">
    <location>
        <begin position="68"/>
        <end position="86"/>
    </location>
</feature>
<comment type="similarity">
    <text evidence="2 10">Belongs to the SecG family.</text>
</comment>
<feature type="compositionally biased region" description="Polar residues" evidence="11">
    <location>
        <begin position="110"/>
        <end position="123"/>
    </location>
</feature>
<evidence type="ECO:0000256" key="2">
    <source>
        <dbReference type="ARBA" id="ARBA00008445"/>
    </source>
</evidence>
<dbReference type="Pfam" id="PF03840">
    <property type="entry name" value="SecG"/>
    <property type="match status" value="1"/>
</dbReference>
<dbReference type="PANTHER" id="PTHR34182">
    <property type="entry name" value="PROTEIN-EXPORT MEMBRANE PROTEIN SECG"/>
    <property type="match status" value="1"/>
</dbReference>
<dbReference type="AlphaFoldDB" id="A0A1N6H1G1"/>
<dbReference type="EMBL" id="FSRK01000001">
    <property type="protein sequence ID" value="SIO13641.1"/>
    <property type="molecule type" value="Genomic_DNA"/>
</dbReference>
<dbReference type="GO" id="GO:0043952">
    <property type="term" value="P:protein transport by the Sec complex"/>
    <property type="evidence" value="ECO:0007669"/>
    <property type="project" value="TreeGrafter"/>
</dbReference>
<comment type="function">
    <text evidence="10">Involved in protein export. Participates in an early event of protein translocation.</text>
</comment>
<gene>
    <name evidence="12" type="ORF">SAMN05444409_2197</name>
</gene>
<keyword evidence="8 10" id="KW-0811">Translocation</keyword>
<reference evidence="13" key="1">
    <citation type="submission" date="2016-11" db="EMBL/GenBank/DDBJ databases">
        <authorList>
            <person name="Varghese N."/>
            <person name="Submissions S."/>
        </authorList>
    </citation>
    <scope>NUCLEOTIDE SEQUENCE [LARGE SCALE GENOMIC DNA]</scope>
    <source>
        <strain evidence="13">DSM 27623</strain>
    </source>
</reference>
<accession>A0A1N6H1G1</accession>
<sequence>MRFKIYYQDNTMSTIFTLFMILIIIASILLVIIIMAQNPKGGGLSGTFGGASAANFGVQRTNDFMEKATWTLGTTIVVLIFLSIILTGKPSQTAPSIPTPAKSEAPVKTPANSTPATQTPATK</sequence>
<feature type="region of interest" description="Disordered" evidence="11">
    <location>
        <begin position="91"/>
        <end position="123"/>
    </location>
</feature>
<dbReference type="InterPro" id="IPR004692">
    <property type="entry name" value="SecG"/>
</dbReference>